<keyword evidence="2 3" id="KW-0040">ANK repeat</keyword>
<dbReference type="InterPro" id="IPR036770">
    <property type="entry name" value="Ankyrin_rpt-contain_sf"/>
</dbReference>
<organism evidence="4 5">
    <name type="scientific">Lymnaea stagnalis</name>
    <name type="common">Great pond snail</name>
    <name type="synonym">Helix stagnalis</name>
    <dbReference type="NCBI Taxonomy" id="6523"/>
    <lineage>
        <taxon>Eukaryota</taxon>
        <taxon>Metazoa</taxon>
        <taxon>Spiralia</taxon>
        <taxon>Lophotrochozoa</taxon>
        <taxon>Mollusca</taxon>
        <taxon>Gastropoda</taxon>
        <taxon>Heterobranchia</taxon>
        <taxon>Euthyneura</taxon>
        <taxon>Panpulmonata</taxon>
        <taxon>Hygrophila</taxon>
        <taxon>Lymnaeoidea</taxon>
        <taxon>Lymnaeidae</taxon>
        <taxon>Lymnaea</taxon>
    </lineage>
</organism>
<reference evidence="4 5" key="1">
    <citation type="submission" date="2024-04" db="EMBL/GenBank/DDBJ databases">
        <authorList>
            <consortium name="Genoscope - CEA"/>
            <person name="William W."/>
        </authorList>
    </citation>
    <scope>NUCLEOTIDE SEQUENCE [LARGE SCALE GENOMIC DNA]</scope>
</reference>
<keyword evidence="1" id="KW-0677">Repeat</keyword>
<evidence type="ECO:0000313" key="4">
    <source>
        <dbReference type="EMBL" id="CAL1536007.1"/>
    </source>
</evidence>
<feature type="repeat" description="ANK" evidence="3">
    <location>
        <begin position="47"/>
        <end position="79"/>
    </location>
</feature>
<evidence type="ECO:0000313" key="5">
    <source>
        <dbReference type="Proteomes" id="UP001497497"/>
    </source>
</evidence>
<evidence type="ECO:0000256" key="2">
    <source>
        <dbReference type="ARBA" id="ARBA00023043"/>
    </source>
</evidence>
<keyword evidence="5" id="KW-1185">Reference proteome</keyword>
<evidence type="ECO:0000256" key="3">
    <source>
        <dbReference type="PROSITE-ProRule" id="PRU00023"/>
    </source>
</evidence>
<feature type="repeat" description="ANK" evidence="3">
    <location>
        <begin position="109"/>
        <end position="141"/>
    </location>
</feature>
<dbReference type="PROSITE" id="PS50297">
    <property type="entry name" value="ANK_REP_REGION"/>
    <property type="match status" value="3"/>
</dbReference>
<accession>A0AAV2HR57</accession>
<dbReference type="AlphaFoldDB" id="A0AAV2HR57"/>
<dbReference type="SUPFAM" id="SSF48403">
    <property type="entry name" value="Ankyrin repeat"/>
    <property type="match status" value="3"/>
</dbReference>
<dbReference type="PROSITE" id="PS50088">
    <property type="entry name" value="ANK_REPEAT"/>
    <property type="match status" value="5"/>
</dbReference>
<comment type="caution">
    <text evidence="4">The sequence shown here is derived from an EMBL/GenBank/DDBJ whole genome shotgun (WGS) entry which is preliminary data.</text>
</comment>
<dbReference type="PANTHER" id="PTHR24173:SF83">
    <property type="entry name" value="SOCS BOX DOMAIN-CONTAINING PROTEIN"/>
    <property type="match status" value="1"/>
</dbReference>
<proteinExistence type="predicted"/>
<dbReference type="SMART" id="SM00248">
    <property type="entry name" value="ANK"/>
    <property type="match status" value="11"/>
</dbReference>
<dbReference type="Pfam" id="PF00023">
    <property type="entry name" value="Ank"/>
    <property type="match status" value="2"/>
</dbReference>
<dbReference type="PANTHER" id="PTHR24173">
    <property type="entry name" value="ANKYRIN REPEAT CONTAINING"/>
    <property type="match status" value="1"/>
</dbReference>
<dbReference type="EMBL" id="CAXITT010000217">
    <property type="protein sequence ID" value="CAL1536007.1"/>
    <property type="molecule type" value="Genomic_DNA"/>
</dbReference>
<evidence type="ECO:0000256" key="1">
    <source>
        <dbReference type="ARBA" id="ARBA00022737"/>
    </source>
</evidence>
<dbReference type="Pfam" id="PF12796">
    <property type="entry name" value="Ank_2"/>
    <property type="match status" value="2"/>
</dbReference>
<dbReference type="InterPro" id="IPR002110">
    <property type="entry name" value="Ankyrin_rpt"/>
</dbReference>
<name>A0AAV2HR57_LYMST</name>
<feature type="repeat" description="ANK" evidence="3">
    <location>
        <begin position="76"/>
        <end position="108"/>
    </location>
</feature>
<gene>
    <name evidence="4" type="ORF">GSLYS_00009920001</name>
</gene>
<dbReference type="Gene3D" id="1.25.40.20">
    <property type="entry name" value="Ankyrin repeat-containing domain"/>
    <property type="match status" value="4"/>
</dbReference>
<sequence length="864" mass="96261">MASGSFNKLGIFSPNRVKAVLKAASSDDESALKAALNNYDVNTVSSNGKTLLDFAVERGNKTALENLLKAGADVNLSKKSLLKASKRGYDDCVDVLLQAGADVNHKNSSGDTALHLASSKGHFQCSKSLLKKGAKVDAENEKGETAFARACRKGRRPCIVTLLESGADFISSHVKNVPQFVSYLESCADLLKTEGKINEKDCHGMTLLMYAASSLSVKCVTHLLHCGSDPDLQNKDLKTALMFAFCDCYYLSKLTFLNREAPVSTTFVKLLAGKSKAVTDDFCKTALMHALASKRPLDDGLIEYLAEGCVDFVDRFQKTALMYAIVNERELSECLITCLRGNTLDRQDSEGKTAVMLAGDKLSTRQFHFLLGTHVNAPDNMGRHALFYVKYNIELITECVRGGMDVNQRDYNGMTALMDALSHNPYLTHDAVQSLVGDTVTTKDKRGRSALMFARTTAHIAQLLELGFDVNLQDVDGRTPLMHGIMHRAESSVLELLVGEDVNVRDKQGRTALMYAVASVSIDFIKRIVGLGGDLNLQDSDGKTALMHAVLFFPHLTRELIEILRGDSINAMDKFGNTAFIHVVFTRHLTPETCQHFLELGANVNIPDVKNKTDLLKMIEPRPFRYFEQYYPWNNCFEVLNNRKTFPSEIINLGSTPSIHDVLKPHLKPTSVRLRQALNDLSVLRFLVCNSTLPYIADFEYSSHSPVSPLSVALQDFKIDAARYLIVNTVFIDGDFRRLQELLCSCCSLPEDVSLLITQAVSTPWPLVKLAFTTVSTLVGHSHERSGKINKLKLPKKIEDMLLYQSPISKIPVFDWHRIPLSFDLTVYENLPYPRPLLYQWPFGIDLVFTLNNTWPPYKYPLTK</sequence>
<feature type="repeat" description="ANK" evidence="3">
    <location>
        <begin position="508"/>
        <end position="540"/>
    </location>
</feature>
<protein>
    <submittedName>
        <fullName evidence="4">Uncharacterized protein</fullName>
    </submittedName>
</protein>
<dbReference type="Proteomes" id="UP001497497">
    <property type="component" value="Unassembled WGS sequence"/>
</dbReference>
<feature type="repeat" description="ANK" evidence="3">
    <location>
        <begin position="203"/>
        <end position="235"/>
    </location>
</feature>